<keyword evidence="2" id="KW-1185">Reference proteome</keyword>
<evidence type="ECO:0000313" key="2">
    <source>
        <dbReference type="Proteomes" id="UP001159428"/>
    </source>
</evidence>
<comment type="caution">
    <text evidence="1">The sequence shown here is derived from an EMBL/GenBank/DDBJ whole genome shotgun (WGS) entry which is preliminary data.</text>
</comment>
<dbReference type="Proteomes" id="UP001159428">
    <property type="component" value="Unassembled WGS sequence"/>
</dbReference>
<dbReference type="AlphaFoldDB" id="A0AAU9XRD3"/>
<name>A0AAU9XRD3_9CNID</name>
<organism evidence="1 2">
    <name type="scientific">Pocillopora meandrina</name>
    <dbReference type="NCBI Taxonomy" id="46732"/>
    <lineage>
        <taxon>Eukaryota</taxon>
        <taxon>Metazoa</taxon>
        <taxon>Cnidaria</taxon>
        <taxon>Anthozoa</taxon>
        <taxon>Hexacorallia</taxon>
        <taxon>Scleractinia</taxon>
        <taxon>Astrocoeniina</taxon>
        <taxon>Pocilloporidae</taxon>
        <taxon>Pocillopora</taxon>
    </lineage>
</organism>
<sequence length="156" mass="16987">ICAGDVLSESQIRGIVDSAVKEELQCMDGSLEIPTMPTFSSNASTCIRSFHQKFVEDKSDPAVCSAQTEAKRCVKNLIDSDCNFPSQAKEVLDLGFSDYNPFYADNRDPGATGSDQCDGVQDKSGDGLKYFNAGNGTKPGILQTLMFTSFSLFFFF</sequence>
<proteinExistence type="predicted"/>
<dbReference type="EMBL" id="CALNXJ010000054">
    <property type="protein sequence ID" value="CAH3153669.1"/>
    <property type="molecule type" value="Genomic_DNA"/>
</dbReference>
<protein>
    <submittedName>
        <fullName evidence="1">Uncharacterized protein</fullName>
    </submittedName>
</protein>
<gene>
    <name evidence="1" type="ORF">PMEA_00027389</name>
</gene>
<accession>A0AAU9XRD3</accession>
<evidence type="ECO:0000313" key="1">
    <source>
        <dbReference type="EMBL" id="CAH3153669.1"/>
    </source>
</evidence>
<reference evidence="1 2" key="1">
    <citation type="submission" date="2022-05" db="EMBL/GenBank/DDBJ databases">
        <authorList>
            <consortium name="Genoscope - CEA"/>
            <person name="William W."/>
        </authorList>
    </citation>
    <scope>NUCLEOTIDE SEQUENCE [LARGE SCALE GENOMIC DNA]</scope>
</reference>
<feature type="non-terminal residue" evidence="1">
    <location>
        <position position="1"/>
    </location>
</feature>